<dbReference type="EMBL" id="FWWW01000019">
    <property type="protein sequence ID" value="SMB80169.1"/>
    <property type="molecule type" value="Genomic_DNA"/>
</dbReference>
<evidence type="ECO:0000313" key="4">
    <source>
        <dbReference type="Proteomes" id="UP000192266"/>
    </source>
</evidence>
<dbReference type="InterPro" id="IPR000601">
    <property type="entry name" value="PKD_dom"/>
</dbReference>
<sequence length="237" mass="25076">MKKVLLSWLLLAHLVACTSDAPDPHPALTATFAASRTVVEVNEAVTFTEAPAQAARYVWDFGNGQTATVAAPSVTYAATGTFTVTLTTYSADNQATATSQVIRVGKRYLREVRITALPFLTPAGLGWDVGGSGPDVFVQLHPTAVAEAPATKTSILSNVTPASLPLTFAASTELTPGEWTVGVRDEDSGSDDTMREWTLDVAGPTPNRDAQGQGSYTLVGPPDNPTVWAVTLHYETR</sequence>
<dbReference type="RefSeq" id="WP_262490568.1">
    <property type="nucleotide sequence ID" value="NZ_FWWW01000019.1"/>
</dbReference>
<dbReference type="PROSITE" id="PS50093">
    <property type="entry name" value="PKD"/>
    <property type="match status" value="1"/>
</dbReference>
<organism evidence="3 4">
    <name type="scientific">Hymenobacter roseosalivarius DSM 11622</name>
    <dbReference type="NCBI Taxonomy" id="645990"/>
    <lineage>
        <taxon>Bacteria</taxon>
        <taxon>Pseudomonadati</taxon>
        <taxon>Bacteroidota</taxon>
        <taxon>Cytophagia</taxon>
        <taxon>Cytophagales</taxon>
        <taxon>Hymenobacteraceae</taxon>
        <taxon>Hymenobacter</taxon>
    </lineage>
</organism>
<dbReference type="InterPro" id="IPR022409">
    <property type="entry name" value="PKD/Chitinase_dom"/>
</dbReference>
<dbReference type="SMART" id="SM00089">
    <property type="entry name" value="PKD"/>
    <property type="match status" value="1"/>
</dbReference>
<dbReference type="Gene3D" id="2.60.40.10">
    <property type="entry name" value="Immunoglobulins"/>
    <property type="match status" value="1"/>
</dbReference>
<evidence type="ECO:0000256" key="1">
    <source>
        <dbReference type="SAM" id="SignalP"/>
    </source>
</evidence>
<accession>A0A1W1UGK2</accession>
<dbReference type="Proteomes" id="UP000192266">
    <property type="component" value="Unassembled WGS sequence"/>
</dbReference>
<feature type="signal peptide" evidence="1">
    <location>
        <begin position="1"/>
        <end position="21"/>
    </location>
</feature>
<dbReference type="InterPro" id="IPR013783">
    <property type="entry name" value="Ig-like_fold"/>
</dbReference>
<gene>
    <name evidence="3" type="ORF">SAMN00120144_3893</name>
</gene>
<keyword evidence="1" id="KW-0732">Signal</keyword>
<evidence type="ECO:0000259" key="2">
    <source>
        <dbReference type="PROSITE" id="PS50093"/>
    </source>
</evidence>
<dbReference type="InterPro" id="IPR035986">
    <property type="entry name" value="PKD_dom_sf"/>
</dbReference>
<keyword evidence="4" id="KW-1185">Reference proteome</keyword>
<feature type="chain" id="PRO_5010691517" evidence="1">
    <location>
        <begin position="22"/>
        <end position="237"/>
    </location>
</feature>
<evidence type="ECO:0000313" key="3">
    <source>
        <dbReference type="EMBL" id="SMB80169.1"/>
    </source>
</evidence>
<proteinExistence type="predicted"/>
<dbReference type="STRING" id="645990.SAMN00120144_3893"/>
<dbReference type="Pfam" id="PF00801">
    <property type="entry name" value="PKD"/>
    <property type="match status" value="1"/>
</dbReference>
<dbReference type="SUPFAM" id="SSF49299">
    <property type="entry name" value="PKD domain"/>
    <property type="match status" value="1"/>
</dbReference>
<reference evidence="3 4" key="1">
    <citation type="submission" date="2017-04" db="EMBL/GenBank/DDBJ databases">
        <authorList>
            <person name="Afonso C.L."/>
            <person name="Miller P.J."/>
            <person name="Scott M.A."/>
            <person name="Spackman E."/>
            <person name="Goraichik I."/>
            <person name="Dimitrov K.M."/>
            <person name="Suarez D.L."/>
            <person name="Swayne D.E."/>
        </authorList>
    </citation>
    <scope>NUCLEOTIDE SEQUENCE [LARGE SCALE GENOMIC DNA]</scope>
    <source>
        <strain evidence="3 4">DSM 11622</strain>
    </source>
</reference>
<name>A0A1W1UGK2_9BACT</name>
<dbReference type="AlphaFoldDB" id="A0A1W1UGK2"/>
<protein>
    <submittedName>
        <fullName evidence="3">PKD domain containing protein</fullName>
    </submittedName>
</protein>
<feature type="domain" description="PKD" evidence="2">
    <location>
        <begin position="57"/>
        <end position="101"/>
    </location>
</feature>